<name>A0A6H1P614_PRIMG</name>
<evidence type="ECO:0000256" key="3">
    <source>
        <dbReference type="ARBA" id="ARBA00022989"/>
    </source>
</evidence>
<dbReference type="NCBIfam" id="NF047675">
    <property type="entry name" value="TeichurnBiosyTuaE"/>
    <property type="match status" value="1"/>
</dbReference>
<evidence type="ECO:0000313" key="7">
    <source>
        <dbReference type="EMBL" id="QIZ08847.1"/>
    </source>
</evidence>
<feature type="transmembrane region" description="Helical" evidence="5">
    <location>
        <begin position="228"/>
        <end position="245"/>
    </location>
</feature>
<dbReference type="Pfam" id="PF04932">
    <property type="entry name" value="Wzy_C"/>
    <property type="match status" value="1"/>
</dbReference>
<evidence type="ECO:0000256" key="5">
    <source>
        <dbReference type="SAM" id="Phobius"/>
    </source>
</evidence>
<protein>
    <submittedName>
        <fullName evidence="7">O-antigen ligase family protein</fullName>
    </submittedName>
</protein>
<reference evidence="7 8" key="2">
    <citation type="submission" date="2020-04" db="EMBL/GenBank/DDBJ databases">
        <authorList>
            <person name="Fomenkov A."/>
            <person name="Anton B.P."/>
            <person name="Roberts R.J."/>
        </authorList>
    </citation>
    <scope>NUCLEOTIDE SEQUENCE [LARGE SCALE GENOMIC DNA]</scope>
    <source>
        <strain evidence="7 8">S2</strain>
    </source>
</reference>
<sequence>MMQSNPLVKQATDVSACVMYLFVMTTFLNQSVLNIHIGFFSLFLYRLFLIAAVILFIFRAMKERNLPQYWNEVHVKGVLFFLMFWMAYGAVSLLWAKSIIEGIKSLILLGMGISFVFLAVFTFRKMINLVLFYGIWMFMTAILLVIGLINHFAHIQLPTSTLYGGSEYKLSYPTSVFFNQNDFATFLTISFFFYLSLTKNSKLVFFKTTSFILSILCVYMIYLTESRASLLGVLIGLIVYIFILLPRFLKRVAAIIGSTVFLFCVIVFIGKFIHMFERLFSAATFYPSNQLLTSNEARLNLLRNTLHFSLETFGFGVGAGNIPFYLKNESIYETNHVVEVHNWLAEIMGNFGVIILLGYVTMYAYLFVSLYKFYQVCTNRNHKGLLEACMMGSIGFLVSSISPSSVSNLYFHWVFLGLVISIVSVLTGKKNQLNVENSY</sequence>
<feature type="transmembrane region" description="Helical" evidence="5">
    <location>
        <begin position="130"/>
        <end position="157"/>
    </location>
</feature>
<organism evidence="7 8">
    <name type="scientific">Priestia megaterium</name>
    <name type="common">Bacillus megaterium</name>
    <dbReference type="NCBI Taxonomy" id="1404"/>
    <lineage>
        <taxon>Bacteria</taxon>
        <taxon>Bacillati</taxon>
        <taxon>Bacillota</taxon>
        <taxon>Bacilli</taxon>
        <taxon>Bacillales</taxon>
        <taxon>Bacillaceae</taxon>
        <taxon>Priestia</taxon>
    </lineage>
</organism>
<keyword evidence="2 5" id="KW-0812">Transmembrane</keyword>
<reference evidence="7 8" key="1">
    <citation type="submission" date="2020-04" db="EMBL/GenBank/DDBJ databases">
        <title>Genome-Wide Identification of 5-Methylcytosine Sites in Bacterial Genomes By High-Throughput Sequencing of MspJI Restriction Fragments.</title>
        <authorList>
            <person name="Wu V."/>
        </authorList>
    </citation>
    <scope>NUCLEOTIDE SEQUENCE [LARGE SCALE GENOMIC DNA]</scope>
    <source>
        <strain evidence="7 8">S2</strain>
    </source>
</reference>
<evidence type="ECO:0000256" key="2">
    <source>
        <dbReference type="ARBA" id="ARBA00022692"/>
    </source>
</evidence>
<keyword evidence="3 5" id="KW-1133">Transmembrane helix</keyword>
<dbReference type="GO" id="GO:0016874">
    <property type="term" value="F:ligase activity"/>
    <property type="evidence" value="ECO:0007669"/>
    <property type="project" value="UniProtKB-KW"/>
</dbReference>
<feature type="transmembrane region" description="Helical" evidence="5">
    <location>
        <begin position="252"/>
        <end position="273"/>
    </location>
</feature>
<dbReference type="Proteomes" id="UP000501868">
    <property type="component" value="Chromosome"/>
</dbReference>
<dbReference type="EMBL" id="CP051128">
    <property type="protein sequence ID" value="QIZ08847.1"/>
    <property type="molecule type" value="Genomic_DNA"/>
</dbReference>
<dbReference type="AlphaFoldDB" id="A0A6H1P614"/>
<keyword evidence="4 5" id="KW-0472">Membrane</keyword>
<feature type="transmembrane region" description="Helical" evidence="5">
    <location>
        <begin position="351"/>
        <end position="373"/>
    </location>
</feature>
<comment type="subcellular location">
    <subcellularLocation>
        <location evidence="1">Membrane</location>
        <topology evidence="1">Multi-pass membrane protein</topology>
    </subcellularLocation>
</comment>
<evidence type="ECO:0000313" key="8">
    <source>
        <dbReference type="Proteomes" id="UP000501868"/>
    </source>
</evidence>
<dbReference type="GO" id="GO:0016020">
    <property type="term" value="C:membrane"/>
    <property type="evidence" value="ECO:0007669"/>
    <property type="project" value="UniProtKB-SubCell"/>
</dbReference>
<evidence type="ECO:0000256" key="4">
    <source>
        <dbReference type="ARBA" id="ARBA00023136"/>
    </source>
</evidence>
<proteinExistence type="predicted"/>
<dbReference type="InterPro" id="IPR051533">
    <property type="entry name" value="WaaL-like"/>
</dbReference>
<feature type="transmembrane region" description="Helical" evidence="5">
    <location>
        <begin position="177"/>
        <end position="197"/>
    </location>
</feature>
<feature type="transmembrane region" description="Helical" evidence="5">
    <location>
        <begin position="35"/>
        <end position="58"/>
    </location>
</feature>
<dbReference type="PANTHER" id="PTHR37422:SF23">
    <property type="entry name" value="TEICHURONIC ACID BIOSYNTHESIS PROTEIN TUAE"/>
    <property type="match status" value="1"/>
</dbReference>
<feature type="transmembrane region" description="Helical" evidence="5">
    <location>
        <begin position="385"/>
        <end position="403"/>
    </location>
</feature>
<feature type="transmembrane region" description="Helical" evidence="5">
    <location>
        <begin position="78"/>
        <end position="96"/>
    </location>
</feature>
<dbReference type="PANTHER" id="PTHR37422">
    <property type="entry name" value="TEICHURONIC ACID BIOSYNTHESIS PROTEIN TUAE"/>
    <property type="match status" value="1"/>
</dbReference>
<feature type="transmembrane region" description="Helical" evidence="5">
    <location>
        <begin position="204"/>
        <end position="222"/>
    </location>
</feature>
<feature type="domain" description="O-antigen ligase-related" evidence="6">
    <location>
        <begin position="213"/>
        <end position="359"/>
    </location>
</feature>
<feature type="transmembrane region" description="Helical" evidence="5">
    <location>
        <begin position="102"/>
        <end position="123"/>
    </location>
</feature>
<keyword evidence="7" id="KW-0436">Ligase</keyword>
<evidence type="ECO:0000259" key="6">
    <source>
        <dbReference type="Pfam" id="PF04932"/>
    </source>
</evidence>
<accession>A0A6H1P614</accession>
<evidence type="ECO:0000256" key="1">
    <source>
        <dbReference type="ARBA" id="ARBA00004141"/>
    </source>
</evidence>
<gene>
    <name evidence="7" type="ORF">HFZ78_20820</name>
</gene>
<dbReference type="InterPro" id="IPR007016">
    <property type="entry name" value="O-antigen_ligase-rel_domated"/>
</dbReference>
<feature type="transmembrane region" description="Helical" evidence="5">
    <location>
        <begin position="409"/>
        <end position="428"/>
    </location>
</feature>